<protein>
    <submittedName>
        <fullName evidence="1">Uncharacterized protein</fullName>
    </submittedName>
</protein>
<reference evidence="1" key="1">
    <citation type="submission" date="2016-10" db="EMBL/GenBank/DDBJ databases">
        <authorList>
            <person name="Benchimol M."/>
            <person name="Almeida L.G."/>
            <person name="Vasconcelos A.T."/>
            <person name="Perreira-Neves A."/>
            <person name="Rosa I.A."/>
            <person name="Tasca T."/>
            <person name="Bogo M.R."/>
            <person name="de Souza W."/>
        </authorList>
    </citation>
    <scope>NUCLEOTIDE SEQUENCE [LARGE SCALE GENOMIC DNA]</scope>
    <source>
        <strain evidence="1">K</strain>
    </source>
</reference>
<dbReference type="RefSeq" id="XP_068361366.1">
    <property type="nucleotide sequence ID" value="XM_068503075.1"/>
</dbReference>
<dbReference type="OrthoDB" id="10264962at2759"/>
<accession>A0A1J4KF58</accession>
<evidence type="ECO:0000313" key="2">
    <source>
        <dbReference type="Proteomes" id="UP000179807"/>
    </source>
</evidence>
<name>A0A1J4KF58_9EUKA</name>
<dbReference type="SUPFAM" id="SSF69322">
    <property type="entry name" value="Tricorn protease domain 2"/>
    <property type="match status" value="1"/>
</dbReference>
<dbReference type="EMBL" id="MLAK01000673">
    <property type="protein sequence ID" value="OHT08230.1"/>
    <property type="molecule type" value="Genomic_DNA"/>
</dbReference>
<gene>
    <name evidence="1" type="ORF">TRFO_23305</name>
</gene>
<dbReference type="GeneID" id="94837779"/>
<evidence type="ECO:0000313" key="1">
    <source>
        <dbReference type="EMBL" id="OHT08230.1"/>
    </source>
</evidence>
<dbReference type="VEuPathDB" id="TrichDB:TRFO_23305"/>
<dbReference type="AlphaFoldDB" id="A0A1J4KF58"/>
<organism evidence="1 2">
    <name type="scientific">Tritrichomonas foetus</name>
    <dbReference type="NCBI Taxonomy" id="1144522"/>
    <lineage>
        <taxon>Eukaryota</taxon>
        <taxon>Metamonada</taxon>
        <taxon>Parabasalia</taxon>
        <taxon>Tritrichomonadida</taxon>
        <taxon>Tritrichomonadidae</taxon>
        <taxon>Tritrichomonas</taxon>
    </lineage>
</organism>
<dbReference type="Gene3D" id="2.130.10.10">
    <property type="entry name" value="YVTN repeat-like/Quinoprotein amine dehydrogenase"/>
    <property type="match status" value="1"/>
</dbReference>
<dbReference type="InterPro" id="IPR015943">
    <property type="entry name" value="WD40/YVTN_repeat-like_dom_sf"/>
</dbReference>
<sequence length="590" mass="66215">MFIRFYQIEHVCLIFLVVENLMQNLHLDSLVVGITSHKQSFAFCLEDGSVCIGNSKNGTVDLEISLPANSDKINRIVWSMDGDFIYVSSHDTLYFFRPATNYSVESIKLPKPIENVFPHKDGYSSIVLFVDSSFCIVNPSPTFNPNILSLVSESERIVSFVVYKQQIAMVVDGPNPQIRFLDSKSISIDTQKVIEIEQHDAVISSAVSSEAGIVIQRADGFWTRYTDISSISGNSASSLFIDVQGTYMCASCGDCVRIYDLKFDAELQKIDVNAQQAIIFESNIVAISETEVHFREWKGLKSTSTRDLILSHINGQNEGEKDDTKNDDQIECEEIKIAFQEIEADNSHPIITEVIQSKAESKFRSVSSVINNIMDNKFVPINLRQKVHEIIQDPAYDDVRDLALFHLSTSIPYSDVEKALLEGKALNVVMMLKKIEPLNGQQIASFIKLALKSLDDNEIVLAHFLTQPLNEVAAAEAAKILNADEVDSLLEFLARMLASRRYWREFEASLTALDSVNRWASILIKANVTVLALQKKTKGLVMLQDELKRETERIKAAATCWSIVENITENQMDAVPPSFMYLVSTINIPE</sequence>
<proteinExistence type="predicted"/>
<dbReference type="Proteomes" id="UP000179807">
    <property type="component" value="Unassembled WGS sequence"/>
</dbReference>
<keyword evidence="2" id="KW-1185">Reference proteome</keyword>
<comment type="caution">
    <text evidence="1">The sequence shown here is derived from an EMBL/GenBank/DDBJ whole genome shotgun (WGS) entry which is preliminary data.</text>
</comment>